<dbReference type="KEGG" id="lfi:LFML04_0655"/>
<sequence length="88" mass="9753">MNFQPTSPGNKDSLVGKTLKLVGNSLRLHSNGFCNLSDAQIGVSNECVKQSKSGVVSQDFKNGFKTLRERRIYKRSRLNRGRLGGNKL</sequence>
<evidence type="ECO:0000313" key="1">
    <source>
        <dbReference type="EMBL" id="AFS52890.1"/>
    </source>
</evidence>
<protein>
    <submittedName>
        <fullName evidence="1">Uncharacterized protein</fullName>
    </submittedName>
</protein>
<proteinExistence type="predicted"/>
<organism evidence="1 2">
    <name type="scientific">Leptospirillum ferriphilum (strain ML-04)</name>
    <dbReference type="NCBI Taxonomy" id="1048260"/>
    <lineage>
        <taxon>Bacteria</taxon>
        <taxon>Pseudomonadati</taxon>
        <taxon>Nitrospirota</taxon>
        <taxon>Nitrospiria</taxon>
        <taxon>Nitrospirales</taxon>
        <taxon>Nitrospiraceae</taxon>
        <taxon>Leptospirillum</taxon>
    </lineage>
</organism>
<reference evidence="1 2" key="1">
    <citation type="journal article" date="2011" name="J. Microbiol.">
        <title>Complete genome of Leptospirillum ferriphilum ML-04 provides insight into its physiology and environmental adaptation.</title>
        <authorList>
            <person name="Mi S."/>
            <person name="Song J."/>
            <person name="Lin J."/>
            <person name="Che Y."/>
            <person name="Zheng H."/>
            <person name="Lin J."/>
        </authorList>
    </citation>
    <scope>NUCLEOTIDE SEQUENCE [LARGE SCALE GENOMIC DNA]</scope>
    <source>
        <strain evidence="1 2">ML-04</strain>
    </source>
</reference>
<dbReference type="Proteomes" id="UP000006177">
    <property type="component" value="Chromosome"/>
</dbReference>
<dbReference type="HOGENOM" id="CLU_2465251_0_0_0"/>
<dbReference type="EMBL" id="CP002919">
    <property type="protein sequence ID" value="AFS52890.1"/>
    <property type="molecule type" value="Genomic_DNA"/>
</dbReference>
<evidence type="ECO:0000313" key="2">
    <source>
        <dbReference type="Proteomes" id="UP000006177"/>
    </source>
</evidence>
<name>J9Z8S3_LEPFM</name>
<gene>
    <name evidence="1" type="ordered locus">LFML04_0655</name>
</gene>
<dbReference type="AlphaFoldDB" id="J9Z8S3"/>
<accession>J9Z8S3</accession>